<comment type="caution">
    <text evidence="1">The sequence shown here is derived from an EMBL/GenBank/DDBJ whole genome shotgun (WGS) entry which is preliminary data.</text>
</comment>
<evidence type="ECO:0000313" key="1">
    <source>
        <dbReference type="EMBL" id="KAK6362268.1"/>
    </source>
</evidence>
<reference evidence="1 2" key="1">
    <citation type="submission" date="2019-10" db="EMBL/GenBank/DDBJ databases">
        <authorList>
            <person name="Palmer J.M."/>
        </authorList>
    </citation>
    <scope>NUCLEOTIDE SEQUENCE [LARGE SCALE GENOMIC DNA]</scope>
    <source>
        <strain evidence="1 2">TWF730</strain>
    </source>
</reference>
<gene>
    <name evidence="1" type="ORF">TWF730_005964</name>
</gene>
<dbReference type="Proteomes" id="UP001373714">
    <property type="component" value="Unassembled WGS sequence"/>
</dbReference>
<accession>A0AAV9VK91</accession>
<name>A0AAV9VK91_9PEZI</name>
<organism evidence="1 2">
    <name type="scientific">Orbilia blumenaviensis</name>
    <dbReference type="NCBI Taxonomy" id="1796055"/>
    <lineage>
        <taxon>Eukaryota</taxon>
        <taxon>Fungi</taxon>
        <taxon>Dikarya</taxon>
        <taxon>Ascomycota</taxon>
        <taxon>Pezizomycotina</taxon>
        <taxon>Orbiliomycetes</taxon>
        <taxon>Orbiliales</taxon>
        <taxon>Orbiliaceae</taxon>
        <taxon>Orbilia</taxon>
    </lineage>
</organism>
<proteinExistence type="predicted"/>
<dbReference type="EMBL" id="JAVHNS010000002">
    <property type="protein sequence ID" value="KAK6362268.1"/>
    <property type="molecule type" value="Genomic_DNA"/>
</dbReference>
<keyword evidence="2" id="KW-1185">Reference proteome</keyword>
<sequence>MHRAHTRLGHRYIPAEPHYPFRNDLPESHTHIFSEIFKHLFFPYREYHRLTSNQHYQNRNGLAWLKRLVYTREGSHTSTDITSLAPSVARFSAVFDTGELGVVSPSLGIRLEQLHHITSRMRYANNGRLNVVAETKIPLYDIKSISVRRLVEDGHARLDEDPRYVEQNLNQDDYMYEVTLHLSPYGSRRFTPSQYYRDHAQESTARCLKDLYKHAESVKFCILGPRESWTKLKRLQTELGIRDDMGNSTNVVFVGSGHRSWRGGSRWTGGILGGRDVWNRSPSFEDEEDLLRGDWVNVRPGERYGHRDEYHDCDVDYVY</sequence>
<protein>
    <submittedName>
        <fullName evidence="1">Uncharacterized protein</fullName>
    </submittedName>
</protein>
<evidence type="ECO:0000313" key="2">
    <source>
        <dbReference type="Proteomes" id="UP001373714"/>
    </source>
</evidence>
<dbReference type="AlphaFoldDB" id="A0AAV9VK91"/>